<organism evidence="3">
    <name type="scientific">Drosophila persimilis</name>
    <name type="common">Fruit fly</name>
    <dbReference type="NCBI Taxonomy" id="7234"/>
    <lineage>
        <taxon>Eukaryota</taxon>
        <taxon>Metazoa</taxon>
        <taxon>Ecdysozoa</taxon>
        <taxon>Arthropoda</taxon>
        <taxon>Hexapoda</taxon>
        <taxon>Insecta</taxon>
        <taxon>Pterygota</taxon>
        <taxon>Neoptera</taxon>
        <taxon>Endopterygota</taxon>
        <taxon>Diptera</taxon>
        <taxon>Brachycera</taxon>
        <taxon>Muscomorpha</taxon>
        <taxon>Ephydroidea</taxon>
        <taxon>Drosophilidae</taxon>
        <taxon>Drosophila</taxon>
        <taxon>Sophophora</taxon>
    </lineage>
</organism>
<keyword evidence="3" id="KW-1185">Reference proteome</keyword>
<dbReference type="Proteomes" id="UP000008744">
    <property type="component" value="Unassembled WGS sequence"/>
</dbReference>
<reference evidence="2 3" key="1">
    <citation type="journal article" date="2007" name="Nature">
        <title>Evolution of genes and genomes on the Drosophila phylogeny.</title>
        <authorList>
            <consortium name="Drosophila 12 Genomes Consortium"/>
            <person name="Clark A.G."/>
            <person name="Eisen M.B."/>
            <person name="Smith D.R."/>
            <person name="Bergman C.M."/>
            <person name="Oliver B."/>
            <person name="Markow T.A."/>
            <person name="Kaufman T.C."/>
            <person name="Kellis M."/>
            <person name="Gelbart W."/>
            <person name="Iyer V.N."/>
            <person name="Pollard D.A."/>
            <person name="Sackton T.B."/>
            <person name="Larracuente A.M."/>
            <person name="Singh N.D."/>
            <person name="Abad J.P."/>
            <person name="Abt D.N."/>
            <person name="Adryan B."/>
            <person name="Aguade M."/>
            <person name="Akashi H."/>
            <person name="Anderson W.W."/>
            <person name="Aquadro C.F."/>
            <person name="Ardell D.H."/>
            <person name="Arguello R."/>
            <person name="Artieri C.G."/>
            <person name="Barbash D.A."/>
            <person name="Barker D."/>
            <person name="Barsanti P."/>
            <person name="Batterham P."/>
            <person name="Batzoglou S."/>
            <person name="Begun D."/>
            <person name="Bhutkar A."/>
            <person name="Blanco E."/>
            <person name="Bosak S.A."/>
            <person name="Bradley R.K."/>
            <person name="Brand A.D."/>
            <person name="Brent M.R."/>
            <person name="Brooks A.N."/>
            <person name="Brown R.H."/>
            <person name="Butlin R.K."/>
            <person name="Caggese C."/>
            <person name="Calvi B.R."/>
            <person name="Bernardo de Carvalho A."/>
            <person name="Caspi A."/>
            <person name="Castrezana S."/>
            <person name="Celniker S.E."/>
            <person name="Chang J.L."/>
            <person name="Chapple C."/>
            <person name="Chatterji S."/>
            <person name="Chinwalla A."/>
            <person name="Civetta A."/>
            <person name="Clifton S.W."/>
            <person name="Comeron J.M."/>
            <person name="Costello J.C."/>
            <person name="Coyne J.A."/>
            <person name="Daub J."/>
            <person name="David R.G."/>
            <person name="Delcher A.L."/>
            <person name="Delehaunty K."/>
            <person name="Do C.B."/>
            <person name="Ebling H."/>
            <person name="Edwards K."/>
            <person name="Eickbush T."/>
            <person name="Evans J.D."/>
            <person name="Filipski A."/>
            <person name="Findeiss S."/>
            <person name="Freyhult E."/>
            <person name="Fulton L."/>
            <person name="Fulton R."/>
            <person name="Garcia A.C."/>
            <person name="Gardiner A."/>
            <person name="Garfield D.A."/>
            <person name="Garvin B.E."/>
            <person name="Gibson G."/>
            <person name="Gilbert D."/>
            <person name="Gnerre S."/>
            <person name="Godfrey J."/>
            <person name="Good R."/>
            <person name="Gotea V."/>
            <person name="Gravely B."/>
            <person name="Greenberg A.J."/>
            <person name="Griffiths-Jones S."/>
            <person name="Gross S."/>
            <person name="Guigo R."/>
            <person name="Gustafson E.A."/>
            <person name="Haerty W."/>
            <person name="Hahn M.W."/>
            <person name="Halligan D.L."/>
            <person name="Halpern A.L."/>
            <person name="Halter G.M."/>
            <person name="Han M.V."/>
            <person name="Heger A."/>
            <person name="Hillier L."/>
            <person name="Hinrichs A.S."/>
            <person name="Holmes I."/>
            <person name="Hoskins R.A."/>
            <person name="Hubisz M.J."/>
            <person name="Hultmark D."/>
            <person name="Huntley M.A."/>
            <person name="Jaffe D.B."/>
            <person name="Jagadeeshan S."/>
            <person name="Jeck W.R."/>
            <person name="Johnson J."/>
            <person name="Jones C.D."/>
            <person name="Jordan W.C."/>
            <person name="Karpen G.H."/>
            <person name="Kataoka E."/>
            <person name="Keightley P.D."/>
            <person name="Kheradpour P."/>
            <person name="Kirkness E.F."/>
            <person name="Koerich L.B."/>
            <person name="Kristiansen K."/>
            <person name="Kudrna D."/>
            <person name="Kulathinal R.J."/>
            <person name="Kumar S."/>
            <person name="Kwok R."/>
            <person name="Lander E."/>
            <person name="Langley C.H."/>
            <person name="Lapoint R."/>
            <person name="Lazzaro B.P."/>
            <person name="Lee S.J."/>
            <person name="Levesque L."/>
            <person name="Li R."/>
            <person name="Lin C.F."/>
            <person name="Lin M.F."/>
            <person name="Lindblad-Toh K."/>
            <person name="Llopart A."/>
            <person name="Long M."/>
            <person name="Low L."/>
            <person name="Lozovsky E."/>
            <person name="Lu J."/>
            <person name="Luo M."/>
            <person name="Machado C.A."/>
            <person name="Makalowski W."/>
            <person name="Marzo M."/>
            <person name="Matsuda M."/>
            <person name="Matzkin L."/>
            <person name="McAllister B."/>
            <person name="McBride C.S."/>
            <person name="McKernan B."/>
            <person name="McKernan K."/>
            <person name="Mendez-Lago M."/>
            <person name="Minx P."/>
            <person name="Mollenhauer M.U."/>
            <person name="Montooth K."/>
            <person name="Mount S.M."/>
            <person name="Mu X."/>
            <person name="Myers E."/>
            <person name="Negre B."/>
            <person name="Newfeld S."/>
            <person name="Nielsen R."/>
            <person name="Noor M.A."/>
            <person name="O'Grady P."/>
            <person name="Pachter L."/>
            <person name="Papaceit M."/>
            <person name="Parisi M.J."/>
            <person name="Parisi M."/>
            <person name="Parts L."/>
            <person name="Pedersen J.S."/>
            <person name="Pesole G."/>
            <person name="Phillippy A.M."/>
            <person name="Ponting C.P."/>
            <person name="Pop M."/>
            <person name="Porcelli D."/>
            <person name="Powell J.R."/>
            <person name="Prohaska S."/>
            <person name="Pruitt K."/>
            <person name="Puig M."/>
            <person name="Quesneville H."/>
            <person name="Ram K.R."/>
            <person name="Rand D."/>
            <person name="Rasmussen M.D."/>
            <person name="Reed L.K."/>
            <person name="Reenan R."/>
            <person name="Reily A."/>
            <person name="Remington K.A."/>
            <person name="Rieger T.T."/>
            <person name="Ritchie M.G."/>
            <person name="Robin C."/>
            <person name="Rogers Y.H."/>
            <person name="Rohde C."/>
            <person name="Rozas J."/>
            <person name="Rubenfield M.J."/>
            <person name="Ruiz A."/>
            <person name="Russo S."/>
            <person name="Salzberg S.L."/>
            <person name="Sanchez-Gracia A."/>
            <person name="Saranga D.J."/>
            <person name="Sato H."/>
            <person name="Schaeffer S.W."/>
            <person name="Schatz M.C."/>
            <person name="Schlenke T."/>
            <person name="Schwartz R."/>
            <person name="Segarra C."/>
            <person name="Singh R.S."/>
            <person name="Sirot L."/>
            <person name="Sirota M."/>
            <person name="Sisneros N.B."/>
            <person name="Smith C.D."/>
            <person name="Smith T.F."/>
            <person name="Spieth J."/>
            <person name="Stage D.E."/>
            <person name="Stark A."/>
            <person name="Stephan W."/>
            <person name="Strausberg R.L."/>
            <person name="Strempel S."/>
            <person name="Sturgill D."/>
            <person name="Sutton G."/>
            <person name="Sutton G.G."/>
            <person name="Tao W."/>
            <person name="Teichmann S."/>
            <person name="Tobari Y.N."/>
            <person name="Tomimura Y."/>
            <person name="Tsolas J.M."/>
            <person name="Valente V.L."/>
            <person name="Venter E."/>
            <person name="Venter J.C."/>
            <person name="Vicario S."/>
            <person name="Vieira F.G."/>
            <person name="Vilella A.J."/>
            <person name="Villasante A."/>
            <person name="Walenz B."/>
            <person name="Wang J."/>
            <person name="Wasserman M."/>
            <person name="Watts T."/>
            <person name="Wilson D."/>
            <person name="Wilson R.K."/>
            <person name="Wing R.A."/>
            <person name="Wolfner M.F."/>
            <person name="Wong A."/>
            <person name="Wong G.K."/>
            <person name="Wu C.I."/>
            <person name="Wu G."/>
            <person name="Yamamoto D."/>
            <person name="Yang H.P."/>
            <person name="Yang S.P."/>
            <person name="Yorke J.A."/>
            <person name="Yoshida K."/>
            <person name="Zdobnov E."/>
            <person name="Zhang P."/>
            <person name="Zhang Y."/>
            <person name="Zimin A.V."/>
            <person name="Baldwin J."/>
            <person name="Abdouelleil A."/>
            <person name="Abdulkadir J."/>
            <person name="Abebe A."/>
            <person name="Abera B."/>
            <person name="Abreu J."/>
            <person name="Acer S.C."/>
            <person name="Aftuck L."/>
            <person name="Alexander A."/>
            <person name="An P."/>
            <person name="Anderson E."/>
            <person name="Anderson S."/>
            <person name="Arachi H."/>
            <person name="Azer M."/>
            <person name="Bachantsang P."/>
            <person name="Barry A."/>
            <person name="Bayul T."/>
            <person name="Berlin A."/>
            <person name="Bessette D."/>
            <person name="Bloom T."/>
            <person name="Blye J."/>
            <person name="Boguslavskiy L."/>
            <person name="Bonnet C."/>
            <person name="Boukhgalter B."/>
            <person name="Bourzgui I."/>
            <person name="Brown A."/>
            <person name="Cahill P."/>
            <person name="Channer S."/>
            <person name="Cheshatsang Y."/>
            <person name="Chuda L."/>
            <person name="Citroen M."/>
            <person name="Collymore A."/>
            <person name="Cooke P."/>
            <person name="Costello M."/>
            <person name="D'Aco K."/>
            <person name="Daza R."/>
            <person name="De Haan G."/>
            <person name="DeGray S."/>
            <person name="DeMaso C."/>
            <person name="Dhargay N."/>
            <person name="Dooley K."/>
            <person name="Dooley E."/>
            <person name="Doricent M."/>
            <person name="Dorje P."/>
            <person name="Dorjee K."/>
            <person name="Dupes A."/>
            <person name="Elong R."/>
            <person name="Falk J."/>
            <person name="Farina A."/>
            <person name="Faro S."/>
            <person name="Ferguson D."/>
            <person name="Fisher S."/>
            <person name="Foley C.D."/>
            <person name="Franke A."/>
            <person name="Friedrich D."/>
            <person name="Gadbois L."/>
            <person name="Gearin G."/>
            <person name="Gearin C.R."/>
            <person name="Giannoukos G."/>
            <person name="Goode T."/>
            <person name="Graham J."/>
            <person name="Grandbois E."/>
            <person name="Grewal S."/>
            <person name="Gyaltsen K."/>
            <person name="Hafez N."/>
            <person name="Hagos B."/>
            <person name="Hall J."/>
            <person name="Henson C."/>
            <person name="Hollinger A."/>
            <person name="Honan T."/>
            <person name="Huard M.D."/>
            <person name="Hughes L."/>
            <person name="Hurhula B."/>
            <person name="Husby M.E."/>
            <person name="Kamat A."/>
            <person name="Kanga B."/>
            <person name="Kashin S."/>
            <person name="Khazanovich D."/>
            <person name="Kisner P."/>
            <person name="Lance K."/>
            <person name="Lara M."/>
            <person name="Lee W."/>
            <person name="Lennon N."/>
            <person name="Letendre F."/>
            <person name="LeVine R."/>
            <person name="Lipovsky A."/>
            <person name="Liu X."/>
            <person name="Liu J."/>
            <person name="Liu S."/>
            <person name="Lokyitsang T."/>
            <person name="Lokyitsang Y."/>
            <person name="Lubonja R."/>
            <person name="Lui A."/>
            <person name="MacDonald P."/>
            <person name="Magnisalis V."/>
            <person name="Maru K."/>
            <person name="Matthews C."/>
            <person name="McCusker W."/>
            <person name="McDonough S."/>
            <person name="Mehta T."/>
            <person name="Meldrim J."/>
            <person name="Meneus L."/>
            <person name="Mihai O."/>
            <person name="Mihalev A."/>
            <person name="Mihova T."/>
            <person name="Mittelman R."/>
            <person name="Mlenga V."/>
            <person name="Montmayeur A."/>
            <person name="Mulrain L."/>
            <person name="Navidi A."/>
            <person name="Naylor J."/>
            <person name="Negash T."/>
            <person name="Nguyen T."/>
            <person name="Nguyen N."/>
            <person name="Nicol R."/>
            <person name="Norbu C."/>
            <person name="Norbu N."/>
            <person name="Novod N."/>
            <person name="O'Neill B."/>
            <person name="Osman S."/>
            <person name="Markiewicz E."/>
            <person name="Oyono O.L."/>
            <person name="Patti C."/>
            <person name="Phunkhang P."/>
            <person name="Pierre F."/>
            <person name="Priest M."/>
            <person name="Raghuraman S."/>
            <person name="Rege F."/>
            <person name="Reyes R."/>
            <person name="Rise C."/>
            <person name="Rogov P."/>
            <person name="Ross K."/>
            <person name="Ryan E."/>
            <person name="Settipalli S."/>
            <person name="Shea T."/>
            <person name="Sherpa N."/>
            <person name="Shi L."/>
            <person name="Shih D."/>
            <person name="Sparrow T."/>
            <person name="Spaulding J."/>
            <person name="Stalker J."/>
            <person name="Stange-Thomann N."/>
            <person name="Stavropoulos S."/>
            <person name="Stone C."/>
            <person name="Strader C."/>
            <person name="Tesfaye S."/>
            <person name="Thomson T."/>
            <person name="Thoulutsang Y."/>
            <person name="Thoulutsang D."/>
            <person name="Topham K."/>
            <person name="Topping I."/>
            <person name="Tsamla T."/>
            <person name="Vassiliev H."/>
            <person name="Vo A."/>
            <person name="Wangchuk T."/>
            <person name="Wangdi T."/>
            <person name="Weiand M."/>
            <person name="Wilkinson J."/>
            <person name="Wilson A."/>
            <person name="Yadav S."/>
            <person name="Young G."/>
            <person name="Yu Q."/>
            <person name="Zembek L."/>
            <person name="Zhong D."/>
            <person name="Zimmer A."/>
            <person name="Zwirko Z."/>
            <person name="Jaffe D.B."/>
            <person name="Alvarez P."/>
            <person name="Brockman W."/>
            <person name="Butler J."/>
            <person name="Chin C."/>
            <person name="Gnerre S."/>
            <person name="Grabherr M."/>
            <person name="Kleber M."/>
            <person name="Mauceli E."/>
            <person name="MacCallum I."/>
        </authorList>
    </citation>
    <scope>NUCLEOTIDE SEQUENCE [LARGE SCALE GENOMIC DNA]</scope>
    <source>
        <strain evidence="3">MSH-3 / Tucson 14011-0111.49</strain>
    </source>
</reference>
<feature type="compositionally biased region" description="Basic and acidic residues" evidence="1">
    <location>
        <begin position="84"/>
        <end position="93"/>
    </location>
</feature>
<accession>B4GBR6</accession>
<evidence type="ECO:0000313" key="2">
    <source>
        <dbReference type="EMBL" id="EDW32324.1"/>
    </source>
</evidence>
<protein>
    <submittedName>
        <fullName evidence="2">GL11576</fullName>
    </submittedName>
</protein>
<evidence type="ECO:0000256" key="1">
    <source>
        <dbReference type="SAM" id="MobiDB-lite"/>
    </source>
</evidence>
<evidence type="ECO:0000313" key="3">
    <source>
        <dbReference type="Proteomes" id="UP000008744"/>
    </source>
</evidence>
<feature type="region of interest" description="Disordered" evidence="1">
    <location>
        <begin position="1"/>
        <end position="96"/>
    </location>
</feature>
<gene>
    <name evidence="2" type="primary">Dper\GL11576</name>
    <name evidence="2" type="ORF">Dper_GL11576</name>
</gene>
<dbReference type="AlphaFoldDB" id="B4GBR6"/>
<name>B4GBR6_DROPE</name>
<sequence>MLRLPHPQPHHHHQHHQEELKQQLQEQEEEQHQKHPFFGIPPTLGSELYGTTRKALSAWQRRHPGGHQGAEGASRNHQHGSPAQRDDAEKIGDPKTLVEAIQATNAERNELDLRAVRDESGY</sequence>
<dbReference type="HOGENOM" id="CLU_2029092_0_0_1"/>
<dbReference type="EMBL" id="CH479181">
    <property type="protein sequence ID" value="EDW32324.1"/>
    <property type="molecule type" value="Genomic_DNA"/>
</dbReference>
<proteinExistence type="predicted"/>